<evidence type="ECO:0000313" key="1">
    <source>
        <dbReference type="EMBL" id="ANU06599.1"/>
    </source>
</evidence>
<dbReference type="AlphaFoldDB" id="A0A1C7D570"/>
<dbReference type="KEGG" id="anh:A6F65_00272"/>
<dbReference type="STRING" id="645517.A6F65_00272"/>
<protein>
    <recommendedName>
        <fullName evidence="3">Phage tail assembly chaperone</fullName>
    </recommendedName>
</protein>
<evidence type="ECO:0008006" key="3">
    <source>
        <dbReference type="Google" id="ProtNLM"/>
    </source>
</evidence>
<dbReference type="Proteomes" id="UP000092698">
    <property type="component" value="Chromosome"/>
</dbReference>
<sequence length="66" mass="7190">MTGTFSDAAQRLAGLVPRALGWTPDQFWAATPEELAAIFSNETHAAPDQPLDRAGLQAMLERERHG</sequence>
<gene>
    <name evidence="1" type="ORF">A6F65_00272</name>
</gene>
<organism evidence="1 2">
    <name type="scientific">Paraurantiacibacter namhicola</name>
    <dbReference type="NCBI Taxonomy" id="645517"/>
    <lineage>
        <taxon>Bacteria</taxon>
        <taxon>Pseudomonadati</taxon>
        <taxon>Pseudomonadota</taxon>
        <taxon>Alphaproteobacteria</taxon>
        <taxon>Sphingomonadales</taxon>
        <taxon>Erythrobacteraceae</taxon>
        <taxon>Paraurantiacibacter</taxon>
    </lineage>
</organism>
<evidence type="ECO:0000313" key="2">
    <source>
        <dbReference type="Proteomes" id="UP000092698"/>
    </source>
</evidence>
<dbReference type="RefSeq" id="WP_067785006.1">
    <property type="nucleotide sequence ID" value="NZ_CP016545.1"/>
</dbReference>
<keyword evidence="2" id="KW-1185">Reference proteome</keyword>
<name>A0A1C7D570_9SPHN</name>
<dbReference type="InterPro" id="IPR019056">
    <property type="entry name" value="Phage_TAC_6"/>
</dbReference>
<reference evidence="1 2" key="1">
    <citation type="submission" date="2016-07" db="EMBL/GenBank/DDBJ databases">
        <title>Complete genome sequence of Altererythrobacter namhicola JCM 16345T, containing esterase-encoding genes.</title>
        <authorList>
            <person name="Cheng H."/>
            <person name="Wu Y.-H."/>
            <person name="Jian S.-L."/>
            <person name="Huo Y.-Y."/>
            <person name="Wang C.-S."/>
            <person name="Xu X.-W."/>
        </authorList>
    </citation>
    <scope>NUCLEOTIDE SEQUENCE [LARGE SCALE GENOMIC DNA]</scope>
    <source>
        <strain evidence="1 2">JCM 16345</strain>
    </source>
</reference>
<dbReference type="EMBL" id="CP016545">
    <property type="protein sequence ID" value="ANU06599.1"/>
    <property type="molecule type" value="Genomic_DNA"/>
</dbReference>
<accession>A0A1C7D570</accession>
<proteinExistence type="predicted"/>
<dbReference type="Pfam" id="PF09550">
    <property type="entry name" value="Phage_TAC_6"/>
    <property type="match status" value="1"/>
</dbReference>